<evidence type="ECO:0000313" key="19">
    <source>
        <dbReference type="EMBL" id="TQD39056.1"/>
    </source>
</evidence>
<feature type="binding site" evidence="12 17">
    <location>
        <position position="255"/>
    </location>
    <ligand>
        <name>Zn(2+)</name>
        <dbReference type="ChEBI" id="CHEBI:29105"/>
    </ligand>
</feature>
<evidence type="ECO:0000256" key="9">
    <source>
        <dbReference type="ARBA" id="ARBA00023027"/>
    </source>
</evidence>
<feature type="binding site" evidence="12 16">
    <location>
        <position position="415"/>
    </location>
    <ligand>
        <name>substrate</name>
    </ligand>
</feature>
<dbReference type="NCBIfam" id="TIGR00069">
    <property type="entry name" value="hisD"/>
    <property type="match status" value="1"/>
</dbReference>
<dbReference type="Proteomes" id="UP000317169">
    <property type="component" value="Unassembled WGS sequence"/>
</dbReference>
<dbReference type="PANTHER" id="PTHR21256:SF2">
    <property type="entry name" value="HISTIDINE BIOSYNTHESIS TRIFUNCTIONAL PROTEIN"/>
    <property type="match status" value="1"/>
</dbReference>
<keyword evidence="9 12" id="KW-0520">NAD</keyword>
<evidence type="ECO:0000256" key="14">
    <source>
        <dbReference type="PIRSR" id="PIRSR000099-1"/>
    </source>
</evidence>
<dbReference type="EMBL" id="VIAR01000005">
    <property type="protein sequence ID" value="TQD39056.1"/>
    <property type="molecule type" value="Genomic_DNA"/>
</dbReference>
<dbReference type="FunFam" id="3.40.50.1980:FF:000002">
    <property type="entry name" value="Histidinol dehydrogenase, chloroplastic"/>
    <property type="match status" value="1"/>
</dbReference>
<dbReference type="PIRSF" id="PIRSF000099">
    <property type="entry name" value="Histidinol_dh"/>
    <property type="match status" value="1"/>
</dbReference>
<proteinExistence type="inferred from homology"/>
<dbReference type="InterPro" id="IPR012131">
    <property type="entry name" value="Hstdl_DH"/>
</dbReference>
<evidence type="ECO:0000256" key="2">
    <source>
        <dbReference type="ARBA" id="ARBA00004940"/>
    </source>
</evidence>
<evidence type="ECO:0000313" key="20">
    <source>
        <dbReference type="Proteomes" id="UP000317169"/>
    </source>
</evidence>
<evidence type="ECO:0000256" key="3">
    <source>
        <dbReference type="ARBA" id="ARBA00010178"/>
    </source>
</evidence>
<comment type="similarity">
    <text evidence="3 12 13 18">Belongs to the histidinol dehydrogenase family.</text>
</comment>
<feature type="binding site" evidence="12 15">
    <location>
        <position position="124"/>
    </location>
    <ligand>
        <name>NAD(+)</name>
        <dbReference type="ChEBI" id="CHEBI:57540"/>
    </ligand>
</feature>
<evidence type="ECO:0000256" key="6">
    <source>
        <dbReference type="ARBA" id="ARBA00022723"/>
    </source>
</evidence>
<dbReference type="GO" id="GO:0051287">
    <property type="term" value="F:NAD binding"/>
    <property type="evidence" value="ECO:0007669"/>
    <property type="project" value="InterPro"/>
</dbReference>
<dbReference type="RefSeq" id="WP_141421504.1">
    <property type="nucleotide sequence ID" value="NZ_VIAR01000005.1"/>
</dbReference>
<keyword evidence="10 12" id="KW-0368">Histidine biosynthesis</keyword>
<comment type="cofactor">
    <cofactor evidence="12 17">
        <name>Zn(2+)</name>
        <dbReference type="ChEBI" id="CHEBI:29105"/>
    </cofactor>
    <text evidence="12 17">Binds 1 zinc ion per subunit.</text>
</comment>
<comment type="caution">
    <text evidence="19">The sequence shown here is derived from an EMBL/GenBank/DDBJ whole genome shotgun (WGS) entry which is preliminary data.</text>
</comment>
<dbReference type="FunFam" id="3.40.50.1980:FF:000001">
    <property type="entry name" value="Histidinol dehydrogenase"/>
    <property type="match status" value="1"/>
</dbReference>
<feature type="binding site" evidence="12 17">
    <location>
        <position position="356"/>
    </location>
    <ligand>
        <name>Zn(2+)</name>
        <dbReference type="ChEBI" id="CHEBI:29105"/>
    </ligand>
</feature>
<protein>
    <recommendedName>
        <fullName evidence="4 12">Histidinol dehydrogenase</fullName>
        <shortName evidence="12">HDH</shortName>
        <ecNumber evidence="4 12">1.1.1.23</ecNumber>
    </recommendedName>
</protein>
<feature type="binding site" evidence="12 16">
    <location>
        <position position="255"/>
    </location>
    <ligand>
        <name>substrate</name>
    </ligand>
</feature>
<feature type="binding site" evidence="12 16">
    <location>
        <position position="258"/>
    </location>
    <ligand>
        <name>substrate</name>
    </ligand>
</feature>
<evidence type="ECO:0000256" key="10">
    <source>
        <dbReference type="ARBA" id="ARBA00023102"/>
    </source>
</evidence>
<evidence type="ECO:0000256" key="8">
    <source>
        <dbReference type="ARBA" id="ARBA00023002"/>
    </source>
</evidence>
<comment type="function">
    <text evidence="1 12">Catalyzes the sequential NAD-dependent oxidations of L-histidinol to L-histidinaldehyde and then to L-histidine.</text>
</comment>
<dbReference type="PANTHER" id="PTHR21256">
    <property type="entry name" value="HISTIDINOL DEHYDROGENASE HDH"/>
    <property type="match status" value="1"/>
</dbReference>
<reference evidence="19 20" key="1">
    <citation type="submission" date="2019-06" db="EMBL/GenBank/DDBJ databases">
        <title>Flavibacter putida gen. nov., sp. nov., a novel marine bacterium of the family Flavobacteriaceae isolated from coastal seawater.</title>
        <authorList>
            <person name="Feng X."/>
        </authorList>
    </citation>
    <scope>NUCLEOTIDE SEQUENCE [LARGE SCALE GENOMIC DNA]</scope>
    <source>
        <strain evidence="19 20">PLHSN227</strain>
    </source>
</reference>
<evidence type="ECO:0000256" key="16">
    <source>
        <dbReference type="PIRSR" id="PIRSR000099-3"/>
    </source>
</evidence>
<evidence type="ECO:0000256" key="7">
    <source>
        <dbReference type="ARBA" id="ARBA00022833"/>
    </source>
</evidence>
<dbReference type="SUPFAM" id="SSF53720">
    <property type="entry name" value="ALDH-like"/>
    <property type="match status" value="1"/>
</dbReference>
<dbReference type="InterPro" id="IPR001692">
    <property type="entry name" value="Histidinol_DH_CS"/>
</dbReference>
<evidence type="ECO:0000256" key="12">
    <source>
        <dbReference type="HAMAP-Rule" id="MF_01024"/>
    </source>
</evidence>
<evidence type="ECO:0000256" key="13">
    <source>
        <dbReference type="PIRNR" id="PIRNR000099"/>
    </source>
</evidence>
<feature type="binding site" evidence="12 16">
    <location>
        <position position="410"/>
    </location>
    <ligand>
        <name>substrate</name>
    </ligand>
</feature>
<keyword evidence="6 12" id="KW-0479">Metal-binding</keyword>
<dbReference type="Pfam" id="PF00815">
    <property type="entry name" value="Histidinol_dh"/>
    <property type="match status" value="1"/>
</dbReference>
<feature type="active site" description="Proton acceptor" evidence="12 14">
    <location>
        <position position="323"/>
    </location>
</feature>
<dbReference type="GO" id="GO:0005829">
    <property type="term" value="C:cytosol"/>
    <property type="evidence" value="ECO:0007669"/>
    <property type="project" value="TreeGrafter"/>
</dbReference>
<dbReference type="AlphaFoldDB" id="A0A507ZMV8"/>
<gene>
    <name evidence="12 19" type="primary">hisD</name>
    <name evidence="19" type="ORF">FKR84_06580</name>
</gene>
<dbReference type="GO" id="GO:0000105">
    <property type="term" value="P:L-histidine biosynthetic process"/>
    <property type="evidence" value="ECO:0007669"/>
    <property type="project" value="UniProtKB-UniRule"/>
</dbReference>
<keyword evidence="20" id="KW-1185">Reference proteome</keyword>
<dbReference type="EC" id="1.1.1.23" evidence="4 12"/>
<dbReference type="PROSITE" id="PS00611">
    <property type="entry name" value="HISOL_DEHYDROGENASE"/>
    <property type="match status" value="1"/>
</dbReference>
<evidence type="ECO:0000256" key="1">
    <source>
        <dbReference type="ARBA" id="ARBA00003850"/>
    </source>
</evidence>
<dbReference type="InterPro" id="IPR022695">
    <property type="entry name" value="Histidinol_DH_monofunct"/>
</dbReference>
<comment type="pathway">
    <text evidence="2 12">Amino-acid biosynthesis; L-histidine biosynthesis; L-histidine from 5-phospho-alpha-D-ribose 1-diphosphate: step 9/9.</text>
</comment>
<keyword evidence="5 12" id="KW-0028">Amino-acid biosynthesis</keyword>
<feature type="binding site" evidence="12 16">
    <location>
        <position position="356"/>
    </location>
    <ligand>
        <name>substrate</name>
    </ligand>
</feature>
<keyword evidence="7 12" id="KW-0862">Zinc</keyword>
<feature type="binding site" evidence="12 15">
    <location>
        <position position="186"/>
    </location>
    <ligand>
        <name>NAD(+)</name>
        <dbReference type="ChEBI" id="CHEBI:57540"/>
    </ligand>
</feature>
<keyword evidence="8 12" id="KW-0560">Oxidoreductase</keyword>
<name>A0A507ZMV8_9FLAO</name>
<evidence type="ECO:0000256" key="11">
    <source>
        <dbReference type="ARBA" id="ARBA00049489"/>
    </source>
</evidence>
<feature type="binding site" evidence="12 16">
    <location>
        <position position="323"/>
    </location>
    <ligand>
        <name>substrate</name>
    </ligand>
</feature>
<accession>A0A507ZMV8</accession>
<feature type="binding site" evidence="12 15">
    <location>
        <position position="209"/>
    </location>
    <ligand>
        <name>NAD(+)</name>
        <dbReference type="ChEBI" id="CHEBI:57540"/>
    </ligand>
</feature>
<organism evidence="19 20">
    <name type="scientific">Haloflavibacter putidus</name>
    <dbReference type="NCBI Taxonomy" id="2576776"/>
    <lineage>
        <taxon>Bacteria</taxon>
        <taxon>Pseudomonadati</taxon>
        <taxon>Bacteroidota</taxon>
        <taxon>Flavobacteriia</taxon>
        <taxon>Flavobacteriales</taxon>
        <taxon>Flavobacteriaceae</taxon>
        <taxon>Haloflavibacter</taxon>
    </lineage>
</organism>
<evidence type="ECO:0000256" key="5">
    <source>
        <dbReference type="ARBA" id="ARBA00022605"/>
    </source>
</evidence>
<dbReference type="CDD" id="cd06572">
    <property type="entry name" value="Histidinol_dh"/>
    <property type="match status" value="1"/>
</dbReference>
<dbReference type="OrthoDB" id="9805269at2"/>
<evidence type="ECO:0000256" key="4">
    <source>
        <dbReference type="ARBA" id="ARBA00012965"/>
    </source>
</evidence>
<evidence type="ECO:0000256" key="17">
    <source>
        <dbReference type="PIRSR" id="PIRSR000099-4"/>
    </source>
</evidence>
<dbReference type="UniPathway" id="UPA00031">
    <property type="reaction ID" value="UER00014"/>
</dbReference>
<evidence type="ECO:0000256" key="15">
    <source>
        <dbReference type="PIRSR" id="PIRSR000099-2"/>
    </source>
</evidence>
<dbReference type="GO" id="GO:0008270">
    <property type="term" value="F:zinc ion binding"/>
    <property type="evidence" value="ECO:0007669"/>
    <property type="project" value="UniProtKB-UniRule"/>
</dbReference>
<dbReference type="Gene3D" id="1.20.5.1300">
    <property type="match status" value="1"/>
</dbReference>
<comment type="catalytic activity">
    <reaction evidence="11 12">
        <text>L-histidinol + 2 NAD(+) + H2O = L-histidine + 2 NADH + 3 H(+)</text>
        <dbReference type="Rhea" id="RHEA:20641"/>
        <dbReference type="ChEBI" id="CHEBI:15377"/>
        <dbReference type="ChEBI" id="CHEBI:15378"/>
        <dbReference type="ChEBI" id="CHEBI:57540"/>
        <dbReference type="ChEBI" id="CHEBI:57595"/>
        <dbReference type="ChEBI" id="CHEBI:57699"/>
        <dbReference type="ChEBI" id="CHEBI:57945"/>
        <dbReference type="EC" id="1.1.1.23"/>
    </reaction>
</comment>
<feature type="binding site" evidence="12 17">
    <location>
        <position position="415"/>
    </location>
    <ligand>
        <name>Zn(2+)</name>
        <dbReference type="ChEBI" id="CHEBI:29105"/>
    </ligand>
</feature>
<dbReference type="HAMAP" id="MF_01024">
    <property type="entry name" value="HisD"/>
    <property type="match status" value="1"/>
</dbReference>
<dbReference type="InterPro" id="IPR016161">
    <property type="entry name" value="Ald_DH/histidinol_DH"/>
</dbReference>
<sequence>MKIYNNPNTESFTELTQRPEQALSNLMPLVSTIFDEVKAKGDKAVAKYTELFDGVRLNSNSVNAQNIQESDKNLSKELKEAINLAYKNIKKFHQAQKTETVKVETMPGVVCWQEKKPIEKVGLYVPGGSAALFSSVLMLGIPAQIAGCQEIVLVSPPTKKGKLAPEIAYAAKLCGITKIYKVGGIQAIAALTFGTQSIPKVYKILGPGNQYVTAAKQLATNHKVAIDMPAGPSELLVVADKIANPAFVAADLLSQAEHGEDSQVVLVSTSKRLLKQVETSMKKQLEKLSRKDIASKALENAIGIYFKTPQQALDFINNYAPEHLSIQSNDESFYLKGLQNAGSVFIGSLTPESAGDYASGTNHTLPTNAFAKQYSGVNLDSFLKSITYQKISETGLQNIGKSVEILAEAEGLQAHKNAVSLRLESLKNNQDAEK</sequence>
<dbReference type="FunFam" id="1.20.5.1300:FF:000001">
    <property type="entry name" value="Histidine biosynthesis trifunctional protein"/>
    <property type="match status" value="1"/>
</dbReference>
<feature type="binding site" evidence="12 16">
    <location>
        <position position="233"/>
    </location>
    <ligand>
        <name>substrate</name>
    </ligand>
</feature>
<dbReference type="GO" id="GO:0004399">
    <property type="term" value="F:histidinol dehydrogenase activity"/>
    <property type="evidence" value="ECO:0007669"/>
    <property type="project" value="UniProtKB-UniRule"/>
</dbReference>
<evidence type="ECO:0000256" key="18">
    <source>
        <dbReference type="RuleBase" id="RU004175"/>
    </source>
</evidence>
<feature type="binding site" evidence="12 17">
    <location>
        <position position="258"/>
    </location>
    <ligand>
        <name>Zn(2+)</name>
        <dbReference type="ChEBI" id="CHEBI:29105"/>
    </ligand>
</feature>
<dbReference type="PRINTS" id="PR00083">
    <property type="entry name" value="HOLDHDRGNASE"/>
</dbReference>
<dbReference type="Gene3D" id="3.40.50.1980">
    <property type="entry name" value="Nitrogenase molybdenum iron protein domain"/>
    <property type="match status" value="2"/>
</dbReference>
<feature type="active site" description="Proton acceptor" evidence="12 14">
    <location>
        <position position="322"/>
    </location>
</feature>